<evidence type="ECO:0000313" key="3">
    <source>
        <dbReference type="Proteomes" id="UP000777774"/>
    </source>
</evidence>
<gene>
    <name evidence="2" type="ORF">HGA02_09200</name>
</gene>
<keyword evidence="1" id="KW-0472">Membrane</keyword>
<keyword evidence="3" id="KW-1185">Reference proteome</keyword>
<protein>
    <submittedName>
        <fullName evidence="2">Molybdopterin oxidoreductase</fullName>
    </submittedName>
</protein>
<name>A0ABX1K2E4_9CELL</name>
<dbReference type="Proteomes" id="UP000777774">
    <property type="component" value="Unassembled WGS sequence"/>
</dbReference>
<comment type="caution">
    <text evidence="2">The sequence shown here is derived from an EMBL/GenBank/DDBJ whole genome shotgun (WGS) entry which is preliminary data.</text>
</comment>
<feature type="transmembrane region" description="Helical" evidence="1">
    <location>
        <begin position="17"/>
        <end position="38"/>
    </location>
</feature>
<evidence type="ECO:0000256" key="1">
    <source>
        <dbReference type="SAM" id="Phobius"/>
    </source>
</evidence>
<organism evidence="2 3">
    <name type="scientific">Cellulomonas septica</name>
    <dbReference type="NCBI Taxonomy" id="285080"/>
    <lineage>
        <taxon>Bacteria</taxon>
        <taxon>Bacillati</taxon>
        <taxon>Actinomycetota</taxon>
        <taxon>Actinomycetes</taxon>
        <taxon>Micrococcales</taxon>
        <taxon>Cellulomonadaceae</taxon>
        <taxon>Cellulomonas</taxon>
    </lineage>
</organism>
<reference evidence="2 3" key="1">
    <citation type="submission" date="2020-04" db="EMBL/GenBank/DDBJ databases">
        <title>MicrobeNet Type strains.</title>
        <authorList>
            <person name="Nicholson A.C."/>
        </authorList>
    </citation>
    <scope>NUCLEOTIDE SEQUENCE [LARGE SCALE GENOMIC DNA]</scope>
    <source>
        <strain evidence="2 3">ATCC BAA-787</strain>
    </source>
</reference>
<keyword evidence="1" id="KW-0812">Transmembrane</keyword>
<evidence type="ECO:0000313" key="2">
    <source>
        <dbReference type="EMBL" id="NKY39696.1"/>
    </source>
</evidence>
<proteinExistence type="predicted"/>
<dbReference type="RefSeq" id="WP_124343805.1">
    <property type="nucleotide sequence ID" value="NZ_JAAXOY010000194.1"/>
</dbReference>
<keyword evidence="1" id="KW-1133">Transmembrane helix</keyword>
<dbReference type="EMBL" id="JAAXOY010000194">
    <property type="protein sequence ID" value="NKY39696.1"/>
    <property type="molecule type" value="Genomic_DNA"/>
</dbReference>
<sequence length="40" mass="4383">MSDRQPSRVGRQHHVEWWVVCAWASLAVLLVVGLVGAVGL</sequence>
<accession>A0ABX1K2E4</accession>